<evidence type="ECO:0000256" key="3">
    <source>
        <dbReference type="ARBA" id="ARBA00009358"/>
    </source>
</evidence>
<keyword evidence="6 17" id="KW-0853">WD repeat</keyword>
<dbReference type="InterPro" id="IPR001680">
    <property type="entry name" value="WD40_rpt"/>
</dbReference>
<evidence type="ECO:0000256" key="11">
    <source>
        <dbReference type="ARBA" id="ARBA00023136"/>
    </source>
</evidence>
<evidence type="ECO:0000256" key="15">
    <source>
        <dbReference type="ARBA" id="ARBA00041470"/>
    </source>
</evidence>
<dbReference type="PANTHER" id="PTHR13923:SF23">
    <property type="entry name" value="PROTEIN TRANSPORT PROTEIN SEC31A"/>
    <property type="match status" value="1"/>
</dbReference>
<dbReference type="GO" id="GO:0006888">
    <property type="term" value="P:endoplasmic reticulum to Golgi vesicle-mediated transport"/>
    <property type="evidence" value="ECO:0007669"/>
    <property type="project" value="InterPro"/>
</dbReference>
<evidence type="ECO:0000256" key="18">
    <source>
        <dbReference type="SAM" id="MobiDB-lite"/>
    </source>
</evidence>
<protein>
    <recommendedName>
        <fullName evidence="14">Protein transport protein Sec31A</fullName>
    </recommendedName>
    <alternativeName>
        <fullName evidence="16">SEC31-like protein 1</fullName>
    </alternativeName>
    <alternativeName>
        <fullName evidence="15">SEC31-related protein A</fullName>
    </alternativeName>
</protein>
<comment type="subcellular location">
    <subcellularLocation>
        <location evidence="1">Cytoplasmic vesicle</location>
        <location evidence="1">COPII-coated vesicle membrane</location>
        <topology evidence="1">Peripheral membrane protein</topology>
        <orientation evidence="1">Cytoplasmic side</orientation>
    </subcellularLocation>
    <subcellularLocation>
        <location evidence="2">Endoplasmic reticulum membrane</location>
        <topology evidence="2">Peripheral membrane protein</topology>
    </subcellularLocation>
</comment>
<evidence type="ECO:0000256" key="5">
    <source>
        <dbReference type="ARBA" id="ARBA00022490"/>
    </source>
</evidence>
<dbReference type="Pfam" id="PF00400">
    <property type="entry name" value="WD40"/>
    <property type="match status" value="1"/>
</dbReference>
<keyword evidence="4" id="KW-0813">Transport</keyword>
<dbReference type="Gene3D" id="2.130.10.10">
    <property type="entry name" value="YVTN repeat-like/Quinoprotein amine dehydrogenase"/>
    <property type="match status" value="1"/>
</dbReference>
<name>A0A3P9KZ31_ORYLA</name>
<dbReference type="PROSITE" id="PS50082">
    <property type="entry name" value="WD_REPEATS_2"/>
    <property type="match status" value="2"/>
</dbReference>
<keyword evidence="11" id="KW-0472">Membrane</keyword>
<evidence type="ECO:0000256" key="16">
    <source>
        <dbReference type="ARBA" id="ARBA00043112"/>
    </source>
</evidence>
<evidence type="ECO:0000256" key="14">
    <source>
        <dbReference type="ARBA" id="ARBA00039468"/>
    </source>
</evidence>
<feature type="compositionally biased region" description="Acidic residues" evidence="18">
    <location>
        <begin position="555"/>
        <end position="567"/>
    </location>
</feature>
<evidence type="ECO:0000256" key="4">
    <source>
        <dbReference type="ARBA" id="ARBA00022448"/>
    </source>
</evidence>
<dbReference type="PANTHER" id="PTHR13923">
    <property type="entry name" value="SEC31-RELATED PROTEIN"/>
    <property type="match status" value="1"/>
</dbReference>
<feature type="repeat" description="WD" evidence="17">
    <location>
        <begin position="118"/>
        <end position="154"/>
    </location>
</feature>
<evidence type="ECO:0000313" key="19">
    <source>
        <dbReference type="Ensembl" id="ENSORLP00020013621.1"/>
    </source>
</evidence>
<reference evidence="19" key="3">
    <citation type="submission" date="2025-08" db="UniProtKB">
        <authorList>
            <consortium name="Ensembl"/>
        </authorList>
    </citation>
    <scope>IDENTIFICATION</scope>
    <source>
        <strain evidence="19">HNI</strain>
    </source>
</reference>
<evidence type="ECO:0000256" key="9">
    <source>
        <dbReference type="ARBA" id="ARBA00022892"/>
    </source>
</evidence>
<feature type="compositionally biased region" description="Acidic residues" evidence="18">
    <location>
        <begin position="575"/>
        <end position="588"/>
    </location>
</feature>
<dbReference type="GO" id="GO:0015031">
    <property type="term" value="P:protein transport"/>
    <property type="evidence" value="ECO:0007669"/>
    <property type="project" value="UniProtKB-KW"/>
</dbReference>
<evidence type="ECO:0000256" key="8">
    <source>
        <dbReference type="ARBA" id="ARBA00022824"/>
    </source>
</evidence>
<keyword evidence="5" id="KW-0963">Cytoplasm</keyword>
<dbReference type="SMART" id="SM00320">
    <property type="entry name" value="WD40"/>
    <property type="match status" value="6"/>
</dbReference>
<feature type="region of interest" description="Disordered" evidence="18">
    <location>
        <begin position="1003"/>
        <end position="1030"/>
    </location>
</feature>
<dbReference type="SUPFAM" id="SSF50978">
    <property type="entry name" value="WD40 repeat-like"/>
    <property type="match status" value="1"/>
</dbReference>
<feature type="region of interest" description="Disordered" evidence="18">
    <location>
        <begin position="848"/>
        <end position="985"/>
    </location>
</feature>
<organism evidence="19 20">
    <name type="scientific">Oryzias latipes</name>
    <name type="common">Japanese rice fish</name>
    <name type="synonym">Japanese killifish</name>
    <dbReference type="NCBI Taxonomy" id="8090"/>
    <lineage>
        <taxon>Eukaryota</taxon>
        <taxon>Metazoa</taxon>
        <taxon>Chordata</taxon>
        <taxon>Craniata</taxon>
        <taxon>Vertebrata</taxon>
        <taxon>Euteleostomi</taxon>
        <taxon>Actinopterygii</taxon>
        <taxon>Neopterygii</taxon>
        <taxon>Teleostei</taxon>
        <taxon>Neoteleostei</taxon>
        <taxon>Acanthomorphata</taxon>
        <taxon>Ovalentaria</taxon>
        <taxon>Atherinomorphae</taxon>
        <taxon>Beloniformes</taxon>
        <taxon>Adrianichthyidae</taxon>
        <taxon>Oryziinae</taxon>
        <taxon>Oryzias</taxon>
    </lineage>
</organism>
<feature type="region of interest" description="Disordered" evidence="18">
    <location>
        <begin position="506"/>
        <end position="531"/>
    </location>
</feature>
<sequence length="1177" mass="127407">MKLKEVNRTAIQSWSPAQHHPIYLATGTSAQQLDASFSTNASLEFFELDLADPTLDMKSCGSFSSAHRYYKLVWGPFGMDSQNHPSGVLIAGGENGNVILYDPARIMAGESDVVITESDRHSGPVRALDVNPFQANLVASGGNESEIFIWDMNNFGSPMTPGPKTQPQEDISCVAWNRQVQHILASASPSGRASVWDLRKNDLIIKVSDHSNRMHCSSLAWNPEVATQLVLASEDDRMPVIQMWDLRFATSPLKILEHHTRGILAISWSLADPELLLSCGKDSRILCWNPNTAEVLYELPTSSQWCFDIQWCPRNPAVLSAAGCDGHIDIFSIMGGSNQAQSQRHADQISNSFGNMDPFGTGQTLPPLQLPQTSARPASVIPLKKPPKWICRPVGASFAFGGKLVSLDNARQQQQPASHLVHISQVVTETALLDRSEQLQATLSSRNFVGFCQEKIDAAENEFEKTLWSFLKVNFESDVRSKYLELLGYNREELASKISAALAEKPANPLQPDPSVSAPLQPPADLPPADAPEAAFDWIAAANSQPAVTLSPTPESEEPEEPAEDGQEANMDQVLQEDEEKEEEEEIPLNEDVAAPAEEISPAQTPAAVPAPTPAGVALSISQDVDGLITQALLTGDFEAAVELCLYDNRMADSIILAIAGGAELLETTQRKYFTKTRSRITKLISAVVTKDWHDILRTCDLQNWKEALAAVMTYARPEEFSSLCDLLGGRLEAAEDAQLKSQACLCYICAGNVEKLVSCGTRAQAGHSPLSLQDLVEKVVVLREAVEQTQRSGPAAIGVLLAEKMSLYANLLAAQGSLATAITYLPDDTNQVSVEQLRNRLSRALGHQVAAPPTHPQGAPSHHPQPGSAPFVPAQQPAAPPAQQHYHQPVRAASTVTSWSNQTPTALPNVPPLPHPVGSASNPQAEPPAPGYRMLTPASAAPPPASSAPAYAFSHQYQRPQNGWNDPPSLTHASKKKQLPENYTPPAPITAPIMAPLGTDPMAQQIPPAAPQGPQVPFSGMHQQQLTPSSLNPAMPNTSMEGAPGAPTGDVIQPLQSIPAEKILKKPIPEEHLILKTTFESLIQKCLAVAADPQTKRKLDEANKRLEALYDKLREQTLSPAIISGLHNITRSIEARSYTESLNIHTHIVSHSNFSETSAFMPVLKVVLTQANKLGV</sequence>
<dbReference type="GO" id="GO:0005789">
    <property type="term" value="C:endoplasmic reticulum membrane"/>
    <property type="evidence" value="ECO:0007669"/>
    <property type="project" value="UniProtKB-SubCell"/>
</dbReference>
<feature type="compositionally biased region" description="Polar residues" evidence="18">
    <location>
        <begin position="895"/>
        <end position="907"/>
    </location>
</feature>
<evidence type="ECO:0000256" key="17">
    <source>
        <dbReference type="PROSITE-ProRule" id="PRU00221"/>
    </source>
</evidence>
<feature type="compositionally biased region" description="Polar residues" evidence="18">
    <location>
        <begin position="956"/>
        <end position="965"/>
    </location>
</feature>
<feature type="compositionally biased region" description="Low complexity" evidence="18">
    <location>
        <begin position="874"/>
        <end position="885"/>
    </location>
</feature>
<keyword evidence="10" id="KW-0653">Protein transport</keyword>
<dbReference type="FunFam" id="1.20.940.10:FF:000001">
    <property type="entry name" value="Protein transport protein Sec31A isoform A"/>
    <property type="match status" value="1"/>
</dbReference>
<dbReference type="Ensembl" id="ENSORLT00020021132.1">
    <property type="protein sequence ID" value="ENSORLP00020013621.1"/>
    <property type="gene ID" value="ENSORLG00020014636.1"/>
</dbReference>
<evidence type="ECO:0000256" key="6">
    <source>
        <dbReference type="ARBA" id="ARBA00022574"/>
    </source>
</evidence>
<proteinExistence type="inferred from homology"/>
<comment type="similarity">
    <text evidence="3">Belongs to the WD repeat SEC31 family.</text>
</comment>
<keyword evidence="7" id="KW-0677">Repeat</keyword>
<evidence type="ECO:0000256" key="7">
    <source>
        <dbReference type="ARBA" id="ARBA00022737"/>
    </source>
</evidence>
<feature type="repeat" description="WD" evidence="17">
    <location>
        <begin position="256"/>
        <end position="298"/>
    </location>
</feature>
<feature type="compositionally biased region" description="Low complexity" evidence="18">
    <location>
        <begin position="1003"/>
        <end position="1018"/>
    </location>
</feature>
<reference key="1">
    <citation type="journal article" date="2007" name="Nature">
        <title>The medaka draft genome and insights into vertebrate genome evolution.</title>
        <authorList>
            <person name="Kasahara M."/>
            <person name="Naruse K."/>
            <person name="Sasaki S."/>
            <person name="Nakatani Y."/>
            <person name="Qu W."/>
            <person name="Ahsan B."/>
            <person name="Yamada T."/>
            <person name="Nagayasu Y."/>
            <person name="Doi K."/>
            <person name="Kasai Y."/>
            <person name="Jindo T."/>
            <person name="Kobayashi D."/>
            <person name="Shimada A."/>
            <person name="Toyoda A."/>
            <person name="Kuroki Y."/>
            <person name="Fujiyama A."/>
            <person name="Sasaki T."/>
            <person name="Shimizu A."/>
            <person name="Asakawa S."/>
            <person name="Shimizu N."/>
            <person name="Hashimoto S."/>
            <person name="Yang J."/>
            <person name="Lee Y."/>
            <person name="Matsushima K."/>
            <person name="Sugano S."/>
            <person name="Sakaizumi M."/>
            <person name="Narita T."/>
            <person name="Ohishi K."/>
            <person name="Haga S."/>
            <person name="Ohta F."/>
            <person name="Nomoto H."/>
            <person name="Nogata K."/>
            <person name="Morishita T."/>
            <person name="Endo T."/>
            <person name="Shin-I T."/>
            <person name="Takeda H."/>
            <person name="Morishita S."/>
            <person name="Kohara Y."/>
        </authorList>
    </citation>
    <scope>NUCLEOTIDE SEQUENCE [LARGE SCALE GENOMIC DNA]</scope>
    <source>
        <strain>Hd-rR</strain>
    </source>
</reference>
<feature type="region of interest" description="Disordered" evidence="18">
    <location>
        <begin position="546"/>
        <end position="588"/>
    </location>
</feature>
<evidence type="ECO:0000256" key="10">
    <source>
        <dbReference type="ARBA" id="ARBA00022927"/>
    </source>
</evidence>
<dbReference type="GO" id="GO:0012507">
    <property type="term" value="C:ER to Golgi transport vesicle membrane"/>
    <property type="evidence" value="ECO:0007669"/>
    <property type="project" value="UniProtKB-SubCell"/>
</dbReference>
<reference evidence="19 20" key="2">
    <citation type="submission" date="2017-04" db="EMBL/GenBank/DDBJ databases">
        <title>CpG methylation of centromeres and impact of large insertions on vertebrate speciation.</title>
        <authorList>
            <person name="Ichikawa K."/>
            <person name="Yoshimura J."/>
            <person name="Morishita S."/>
        </authorList>
    </citation>
    <scope>NUCLEOTIDE SEQUENCE</scope>
    <source>
        <strain evidence="19 20">HNI</strain>
    </source>
</reference>
<keyword evidence="8" id="KW-0256">Endoplasmic reticulum</keyword>
<keyword evidence="9" id="KW-0931">ER-Golgi transport</keyword>
<evidence type="ECO:0000256" key="12">
    <source>
        <dbReference type="ARBA" id="ARBA00023329"/>
    </source>
</evidence>
<comment type="function">
    <text evidence="13">Component of the coat protein complex II (COPII) which promotes the formation of transport vesicles from the endoplasmic reticulum (ER). The coat has two main functions, the physical deformation of the endoplasmic reticulum membrane into vesicles and the selection of cargo molecules.</text>
</comment>
<accession>A0A3P9KZ31</accession>
<dbReference type="InterPro" id="IPR040251">
    <property type="entry name" value="SEC31-like"/>
</dbReference>
<feature type="compositionally biased region" description="Pro residues" evidence="18">
    <location>
        <begin position="520"/>
        <end position="530"/>
    </location>
</feature>
<dbReference type="Gene3D" id="1.20.940.10">
    <property type="entry name" value="Functional domain of the splicing factor Prp18"/>
    <property type="match status" value="1"/>
</dbReference>
<dbReference type="Gene3D" id="1.25.40.1030">
    <property type="match status" value="1"/>
</dbReference>
<dbReference type="InterPro" id="IPR036322">
    <property type="entry name" value="WD40_repeat_dom_sf"/>
</dbReference>
<dbReference type="InterPro" id="IPR015943">
    <property type="entry name" value="WD40/YVTN_repeat-like_dom_sf"/>
</dbReference>
<evidence type="ECO:0000256" key="1">
    <source>
        <dbReference type="ARBA" id="ARBA00004299"/>
    </source>
</evidence>
<evidence type="ECO:0000256" key="2">
    <source>
        <dbReference type="ARBA" id="ARBA00004406"/>
    </source>
</evidence>
<evidence type="ECO:0000313" key="20">
    <source>
        <dbReference type="Proteomes" id="UP000265180"/>
    </source>
</evidence>
<evidence type="ECO:0000256" key="13">
    <source>
        <dbReference type="ARBA" id="ARBA00025471"/>
    </source>
</evidence>
<keyword evidence="12" id="KW-0968">Cytoplasmic vesicle</keyword>
<dbReference type="FunFam" id="2.130.10.10:FF:000009">
    <property type="entry name" value="Protein transport protein Sec31A isoform A"/>
    <property type="match status" value="1"/>
</dbReference>
<reference evidence="19" key="4">
    <citation type="submission" date="2025-09" db="UniProtKB">
        <authorList>
            <consortium name="Ensembl"/>
        </authorList>
    </citation>
    <scope>IDENTIFICATION</scope>
    <source>
        <strain evidence="19">HNI</strain>
    </source>
</reference>
<dbReference type="Proteomes" id="UP000265180">
    <property type="component" value="Chromosome 12"/>
</dbReference>
<dbReference type="AlphaFoldDB" id="A0A3P9KZ31"/>